<dbReference type="AlphaFoldDB" id="A0A183JT06"/>
<protein>
    <submittedName>
        <fullName evidence="3">COMM domain-containing protein</fullName>
    </submittedName>
</protein>
<organism evidence="3">
    <name type="scientific">Schistosoma curassoni</name>
    <dbReference type="NCBI Taxonomy" id="6186"/>
    <lineage>
        <taxon>Eukaryota</taxon>
        <taxon>Metazoa</taxon>
        <taxon>Spiralia</taxon>
        <taxon>Lophotrochozoa</taxon>
        <taxon>Platyhelminthes</taxon>
        <taxon>Trematoda</taxon>
        <taxon>Digenea</taxon>
        <taxon>Strigeidida</taxon>
        <taxon>Schistosomatoidea</taxon>
        <taxon>Schistosomatidae</taxon>
        <taxon>Schistosoma</taxon>
    </lineage>
</organism>
<gene>
    <name evidence="1" type="ORF">SCUD_LOCUS5846</name>
</gene>
<name>A0A183JT06_9TREM</name>
<evidence type="ECO:0000313" key="1">
    <source>
        <dbReference type="EMBL" id="VDO98681.1"/>
    </source>
</evidence>
<proteinExistence type="predicted"/>
<sequence length="33" mass="3710">MNWKITVALSKGSNEKLVVLIGLIQMVIQQQVQ</sequence>
<reference evidence="3" key="1">
    <citation type="submission" date="2016-06" db="UniProtKB">
        <authorList>
            <consortium name="WormBaseParasite"/>
        </authorList>
    </citation>
    <scope>IDENTIFICATION</scope>
</reference>
<reference evidence="1" key="2">
    <citation type="submission" date="2018-11" db="EMBL/GenBank/DDBJ databases">
        <authorList>
            <consortium name="Pathogen Informatics"/>
        </authorList>
    </citation>
    <scope>NUCLEOTIDE SEQUENCE [LARGE SCALE GENOMIC DNA]</scope>
    <source>
        <strain evidence="1">Dakar</strain>
    </source>
</reference>
<evidence type="ECO:0000313" key="2">
    <source>
        <dbReference type="Proteomes" id="UP000279833"/>
    </source>
</evidence>
<dbReference type="Proteomes" id="UP000279833">
    <property type="component" value="Unassembled WGS sequence"/>
</dbReference>
<keyword evidence="2" id="KW-1185">Reference proteome</keyword>
<accession>A0A183JT06</accession>
<dbReference type="EMBL" id="UZAK01010615">
    <property type="protein sequence ID" value="VDO98681.1"/>
    <property type="molecule type" value="Genomic_DNA"/>
</dbReference>
<dbReference type="WBParaSite" id="SCUD_0000584601-mRNA-1">
    <property type="protein sequence ID" value="SCUD_0000584601-mRNA-1"/>
    <property type="gene ID" value="SCUD_0000584601"/>
</dbReference>
<evidence type="ECO:0000313" key="3">
    <source>
        <dbReference type="WBParaSite" id="SCUD_0000584601-mRNA-1"/>
    </source>
</evidence>